<dbReference type="GeneID" id="87805648"/>
<feature type="coiled-coil region" evidence="8">
    <location>
        <begin position="301"/>
        <end position="335"/>
    </location>
</feature>
<dbReference type="GO" id="GO:0008270">
    <property type="term" value="F:zinc ion binding"/>
    <property type="evidence" value="ECO:0007669"/>
    <property type="project" value="UniProtKB-KW"/>
</dbReference>
<dbReference type="PROSITE" id="PS51873">
    <property type="entry name" value="TRIAD"/>
    <property type="match status" value="1"/>
</dbReference>
<organism evidence="11 12">
    <name type="scientific">Vanrija pseudolonga</name>
    <dbReference type="NCBI Taxonomy" id="143232"/>
    <lineage>
        <taxon>Eukaryota</taxon>
        <taxon>Fungi</taxon>
        <taxon>Dikarya</taxon>
        <taxon>Basidiomycota</taxon>
        <taxon>Agaricomycotina</taxon>
        <taxon>Tremellomycetes</taxon>
        <taxon>Trichosporonales</taxon>
        <taxon>Trichosporonaceae</taxon>
        <taxon>Vanrija</taxon>
    </lineage>
</organism>
<dbReference type="InterPro" id="IPR047545">
    <property type="entry name" value="BRcat_RBR_RNF216"/>
</dbReference>
<keyword evidence="4" id="KW-0677">Repeat</keyword>
<reference evidence="11" key="1">
    <citation type="submission" date="2023-10" db="EMBL/GenBank/DDBJ databases">
        <authorList>
            <person name="Noh H."/>
        </authorList>
    </citation>
    <scope>NUCLEOTIDE SEQUENCE</scope>
    <source>
        <strain evidence="11">DUCC4014</strain>
    </source>
</reference>
<dbReference type="InterPro" id="IPR044066">
    <property type="entry name" value="TRIAD_supradom"/>
</dbReference>
<evidence type="ECO:0000256" key="5">
    <source>
        <dbReference type="ARBA" id="ARBA00022771"/>
    </source>
</evidence>
<dbReference type="SUPFAM" id="SSF57850">
    <property type="entry name" value="RING/U-box"/>
    <property type="match status" value="2"/>
</dbReference>
<dbReference type="GO" id="GO:0016740">
    <property type="term" value="F:transferase activity"/>
    <property type="evidence" value="ECO:0007669"/>
    <property type="project" value="UniProtKB-KW"/>
</dbReference>
<dbReference type="InterPro" id="IPR047544">
    <property type="entry name" value="RING-HC_RBR_RNF216"/>
</dbReference>
<dbReference type="CDD" id="cd16630">
    <property type="entry name" value="RING-HC_RBR_RNF216"/>
    <property type="match status" value="1"/>
</dbReference>
<dbReference type="CDD" id="cd20353">
    <property type="entry name" value="Rcat_RBR_RNF216"/>
    <property type="match status" value="1"/>
</dbReference>
<evidence type="ECO:0000256" key="3">
    <source>
        <dbReference type="ARBA" id="ARBA00022723"/>
    </source>
</evidence>
<keyword evidence="6" id="KW-0833">Ubl conjugation pathway</keyword>
<evidence type="ECO:0000256" key="2">
    <source>
        <dbReference type="ARBA" id="ARBA00022679"/>
    </source>
</evidence>
<sequence length="697" mass="75523">MPPRLNTAQADLDDDDIVVLNEAPVHMRPKARAAPILVLSSDEDEPGPSAPRGSGRGKRTRSSSSPILIEQPAPRKRKTPRVQTGDSAHSSAVNAEAGPSNQPAPGSDPQAPIVPKADYLVDLVVDIIPDICPDWVKTNLTQQIAALAPTSNVPGQDAVRIVIDMAFALDAYPKAGAAAAKAAPQDREAEDSQYTDPNYRKDKRTGLSYRSQALEVLESHFLMIPVGFIRQTFQTGGGFQLIPTYLILLRQQAGGPGLFAPLKKGRTETKGKNHALPDEDEWFNDPIVVRGGPDYHDPSGYVELRREKKQLIALMNKEKETKEAEIAAAKAAQEKEAAAAKAKEDAIKTGNAAECGCCFDMEPLSEMVSCDEGHLFCKTCVKSLAESKLGEQLTAISCMDMSGCANLFTEGVLAQVLPTKTLELYHRLKQYKDLEMAEIDGLESCPFCPYAVVIDNEAEKLFHCLNTTCLKVTCRKCKRPDHIPKRCEEVEADLKLDKRHAVEEAMSEALMRKCPKCSKPYVKEHGCNKIMCHSCNTMSCYICQKAIPEGYAHFDQGRPAAERKSGKCRLWDQNEAQTEAQRARDTAQQTILERAAQEGVELNADDLRVDAPEAAAAAARPAAAAYAAMQAGLPPGLPAGRAIQNARAAWAQHNPANAGPNQPGVEARLHFLDGMGRAVAGGAEPLPGAAALRRAMQ</sequence>
<dbReference type="Pfam" id="PF26200">
    <property type="entry name" value="Rcat_RNF216"/>
    <property type="match status" value="1"/>
</dbReference>
<gene>
    <name evidence="11" type="primary">RNF216_1</name>
    <name evidence="11" type="ORF">LOC62_02G002400</name>
</gene>
<evidence type="ECO:0000313" key="11">
    <source>
        <dbReference type="EMBL" id="WOO78863.1"/>
    </source>
</evidence>
<accession>A0AAF0Y8I3</accession>
<keyword evidence="12" id="KW-1185">Reference proteome</keyword>
<protein>
    <submittedName>
        <fullName evidence="11">E3 ubiquitin-protein ligase</fullName>
    </submittedName>
</protein>
<name>A0AAF0Y8I3_9TREE</name>
<keyword evidence="5" id="KW-0863">Zinc-finger</keyword>
<dbReference type="CDD" id="cd20339">
    <property type="entry name" value="BRcat_RBR_RNF216"/>
    <property type="match status" value="1"/>
</dbReference>
<keyword evidence="3" id="KW-0479">Metal-binding</keyword>
<proteinExistence type="predicted"/>
<evidence type="ECO:0000256" key="1">
    <source>
        <dbReference type="ARBA" id="ARBA00004906"/>
    </source>
</evidence>
<evidence type="ECO:0000256" key="6">
    <source>
        <dbReference type="ARBA" id="ARBA00022786"/>
    </source>
</evidence>
<dbReference type="AlphaFoldDB" id="A0AAF0Y8I3"/>
<comment type="pathway">
    <text evidence="1">Protein modification; protein ubiquitination.</text>
</comment>
<dbReference type="Proteomes" id="UP000827549">
    <property type="component" value="Chromosome 2"/>
</dbReference>
<dbReference type="PANTHER" id="PTHR22770">
    <property type="entry name" value="UBIQUITIN CONJUGATING ENZYME 7 INTERACTING PROTEIN-RELATED"/>
    <property type="match status" value="1"/>
</dbReference>
<evidence type="ECO:0000259" key="10">
    <source>
        <dbReference type="PROSITE" id="PS51873"/>
    </source>
</evidence>
<evidence type="ECO:0000256" key="8">
    <source>
        <dbReference type="SAM" id="Coils"/>
    </source>
</evidence>
<dbReference type="Gene3D" id="1.20.120.1750">
    <property type="match status" value="1"/>
</dbReference>
<evidence type="ECO:0000256" key="7">
    <source>
        <dbReference type="ARBA" id="ARBA00022833"/>
    </source>
</evidence>
<feature type="compositionally biased region" description="Polar residues" evidence="9">
    <location>
        <begin position="81"/>
        <end position="104"/>
    </location>
</feature>
<dbReference type="PANTHER" id="PTHR22770:SF47">
    <property type="entry name" value="E3 UBIQUITIN-PROTEIN LIGASE RNF216"/>
    <property type="match status" value="1"/>
</dbReference>
<keyword evidence="2" id="KW-0808">Transferase</keyword>
<evidence type="ECO:0000256" key="4">
    <source>
        <dbReference type="ARBA" id="ARBA00022737"/>
    </source>
</evidence>
<dbReference type="EMBL" id="CP086715">
    <property type="protein sequence ID" value="WOO78863.1"/>
    <property type="molecule type" value="Genomic_DNA"/>
</dbReference>
<feature type="region of interest" description="Disordered" evidence="9">
    <location>
        <begin position="22"/>
        <end position="113"/>
    </location>
</feature>
<feature type="region of interest" description="Disordered" evidence="9">
    <location>
        <begin position="179"/>
        <end position="203"/>
    </location>
</feature>
<dbReference type="InterPro" id="IPR047546">
    <property type="entry name" value="Rcat_RBR_RNF216"/>
</dbReference>
<dbReference type="InterPro" id="IPR051628">
    <property type="entry name" value="LUBAC_E3_Ligases"/>
</dbReference>
<keyword evidence="8" id="KW-0175">Coiled coil</keyword>
<dbReference type="RefSeq" id="XP_062624895.1">
    <property type="nucleotide sequence ID" value="XM_062768911.1"/>
</dbReference>
<evidence type="ECO:0000256" key="9">
    <source>
        <dbReference type="SAM" id="MobiDB-lite"/>
    </source>
</evidence>
<feature type="domain" description="RING-type" evidence="10">
    <location>
        <begin position="351"/>
        <end position="572"/>
    </location>
</feature>
<keyword evidence="7" id="KW-0862">Zinc</keyword>
<evidence type="ECO:0000313" key="12">
    <source>
        <dbReference type="Proteomes" id="UP000827549"/>
    </source>
</evidence>